<accession>A0ABN9RRS6</accession>
<reference evidence="1" key="1">
    <citation type="submission" date="2023-10" db="EMBL/GenBank/DDBJ databases">
        <authorList>
            <person name="Chen Y."/>
            <person name="Shah S."/>
            <person name="Dougan E. K."/>
            <person name="Thang M."/>
            <person name="Chan C."/>
        </authorList>
    </citation>
    <scope>NUCLEOTIDE SEQUENCE [LARGE SCALE GENOMIC DNA]</scope>
</reference>
<evidence type="ECO:0000313" key="1">
    <source>
        <dbReference type="EMBL" id="CAK0821627.1"/>
    </source>
</evidence>
<keyword evidence="2" id="KW-1185">Reference proteome</keyword>
<sequence>MRSKAGYTFTTFFSTNAGLGCNRNSSMWKERKCEEPTERQANVQQIKNVFAPRVVKVLDYLGGVDAHLRAARDGADEATDAGTGWSWWDRVHHVLNYVGPGARFDRMVALRPDVVLQRAPREGAAPPEGRVVLRLDEMCQKKPGLSFVTASWRRRRGAWLHDRDFDFMQILCPSEGLPVYELALRAPTETCKKGAVPALPPGFHSVKGWGAHAMYCRFVQVFQVSNISVSNWDDDYHLSWLDRFCTSPNGTGLCEGSEHHPDVF</sequence>
<evidence type="ECO:0000313" key="2">
    <source>
        <dbReference type="Proteomes" id="UP001189429"/>
    </source>
</evidence>
<dbReference type="Proteomes" id="UP001189429">
    <property type="component" value="Unassembled WGS sequence"/>
</dbReference>
<gene>
    <name evidence="1" type="ORF">PCOR1329_LOCUS22852</name>
</gene>
<dbReference type="EMBL" id="CAUYUJ010007674">
    <property type="protein sequence ID" value="CAK0821627.1"/>
    <property type="molecule type" value="Genomic_DNA"/>
</dbReference>
<name>A0ABN9RRS6_9DINO</name>
<organism evidence="1 2">
    <name type="scientific">Prorocentrum cordatum</name>
    <dbReference type="NCBI Taxonomy" id="2364126"/>
    <lineage>
        <taxon>Eukaryota</taxon>
        <taxon>Sar</taxon>
        <taxon>Alveolata</taxon>
        <taxon>Dinophyceae</taxon>
        <taxon>Prorocentrales</taxon>
        <taxon>Prorocentraceae</taxon>
        <taxon>Prorocentrum</taxon>
    </lineage>
</organism>
<comment type="caution">
    <text evidence="1">The sequence shown here is derived from an EMBL/GenBank/DDBJ whole genome shotgun (WGS) entry which is preliminary data.</text>
</comment>
<dbReference type="PROSITE" id="PS51257">
    <property type="entry name" value="PROKAR_LIPOPROTEIN"/>
    <property type="match status" value="1"/>
</dbReference>
<protein>
    <submittedName>
        <fullName evidence="1">Uncharacterized protein</fullName>
    </submittedName>
</protein>
<proteinExistence type="predicted"/>